<dbReference type="PRINTS" id="PR00053">
    <property type="entry name" value="FORKHEAD"/>
</dbReference>
<dbReference type="PANTHER" id="PTHR11829">
    <property type="entry name" value="FORKHEAD BOX PROTEIN"/>
    <property type="match status" value="1"/>
</dbReference>
<dbReference type="GO" id="GO:0030154">
    <property type="term" value="P:cell differentiation"/>
    <property type="evidence" value="ECO:0007669"/>
    <property type="project" value="TreeGrafter"/>
</dbReference>
<proteinExistence type="predicted"/>
<dbReference type="SMART" id="SM00339">
    <property type="entry name" value="FH"/>
    <property type="match status" value="1"/>
</dbReference>
<keyword evidence="2" id="KW-0805">Transcription regulation</keyword>
<evidence type="ECO:0000256" key="2">
    <source>
        <dbReference type="ARBA" id="ARBA00023015"/>
    </source>
</evidence>
<dbReference type="Pfam" id="PF00250">
    <property type="entry name" value="Forkhead"/>
    <property type="match status" value="1"/>
</dbReference>
<evidence type="ECO:0000256" key="6">
    <source>
        <dbReference type="PROSITE-ProRule" id="PRU00089"/>
    </source>
</evidence>
<dbReference type="GO" id="GO:0005634">
    <property type="term" value="C:nucleus"/>
    <property type="evidence" value="ECO:0007669"/>
    <property type="project" value="UniProtKB-SubCell"/>
</dbReference>
<dbReference type="Gene3D" id="1.10.10.10">
    <property type="entry name" value="Winged helix-like DNA-binding domain superfamily/Winged helix DNA-binding domain"/>
    <property type="match status" value="1"/>
</dbReference>
<dbReference type="PROSITE" id="PS00657">
    <property type="entry name" value="FORK_HEAD_1"/>
    <property type="match status" value="1"/>
</dbReference>
<evidence type="ECO:0000259" key="8">
    <source>
        <dbReference type="PROSITE" id="PS50039"/>
    </source>
</evidence>
<evidence type="ECO:0000256" key="1">
    <source>
        <dbReference type="ARBA" id="ARBA00004123"/>
    </source>
</evidence>
<feature type="region of interest" description="Disordered" evidence="7">
    <location>
        <begin position="1"/>
        <end position="36"/>
    </location>
</feature>
<dbReference type="AlphaFoldDB" id="E4Y6X1"/>
<dbReference type="SUPFAM" id="SSF46785">
    <property type="entry name" value="Winged helix' DNA-binding domain"/>
    <property type="match status" value="1"/>
</dbReference>
<keyword evidence="4" id="KW-0804">Transcription</keyword>
<feature type="DNA-binding region" description="Fork-head" evidence="6">
    <location>
        <begin position="39"/>
        <end position="134"/>
    </location>
</feature>
<organism evidence="9">
    <name type="scientific">Oikopleura dioica</name>
    <name type="common">Tunicate</name>
    <dbReference type="NCBI Taxonomy" id="34765"/>
    <lineage>
        <taxon>Eukaryota</taxon>
        <taxon>Metazoa</taxon>
        <taxon>Chordata</taxon>
        <taxon>Tunicata</taxon>
        <taxon>Appendicularia</taxon>
        <taxon>Copelata</taxon>
        <taxon>Oikopleuridae</taxon>
        <taxon>Oikopleura</taxon>
    </lineage>
</organism>
<evidence type="ECO:0000313" key="9">
    <source>
        <dbReference type="EMBL" id="CBY31371.1"/>
    </source>
</evidence>
<dbReference type="FunFam" id="1.10.10.10:FF:000201">
    <property type="entry name" value="Forkhead box E1"/>
    <property type="match status" value="1"/>
</dbReference>
<dbReference type="InterPro" id="IPR036390">
    <property type="entry name" value="WH_DNA-bd_sf"/>
</dbReference>
<gene>
    <name evidence="9" type="ORF">GSOID_T00025274001</name>
</gene>
<evidence type="ECO:0000256" key="5">
    <source>
        <dbReference type="ARBA" id="ARBA00023242"/>
    </source>
</evidence>
<dbReference type="InterPro" id="IPR030456">
    <property type="entry name" value="TF_fork_head_CS_2"/>
</dbReference>
<dbReference type="InterPro" id="IPR018122">
    <property type="entry name" value="TF_fork_head_CS_1"/>
</dbReference>
<evidence type="ECO:0000256" key="3">
    <source>
        <dbReference type="ARBA" id="ARBA00023125"/>
    </source>
</evidence>
<dbReference type="CDD" id="cd20019">
    <property type="entry name" value="FH_FOXE"/>
    <property type="match status" value="1"/>
</dbReference>
<keyword evidence="5 6" id="KW-0539">Nucleus</keyword>
<accession>E4Y6X1</accession>
<name>E4Y6X1_OIKDI</name>
<sequence length="219" mass="25346">MSSSESKATTDEAQEYDESEYITTTSSGRKRKRPIQRGKPPYSYIALIAMAIAHDDERKLTLGGIYKFIMERFPFYRDKKDKKWQNSIRHNLTLNDCFIKLPREPGKPGKGNYWSIDPAAEDMFDNGSFLRRRKRFKRSDEEKRVLSAYFGGDPAAIDAADGLFRQQQQPHYPVEPERSAVSSSFSGLELKPEIFFWRARIKELLEQAKISRGRCEAAF</sequence>
<evidence type="ECO:0000256" key="4">
    <source>
        <dbReference type="ARBA" id="ARBA00023163"/>
    </source>
</evidence>
<dbReference type="GO" id="GO:0000978">
    <property type="term" value="F:RNA polymerase II cis-regulatory region sequence-specific DNA binding"/>
    <property type="evidence" value="ECO:0007669"/>
    <property type="project" value="TreeGrafter"/>
</dbReference>
<evidence type="ECO:0000256" key="7">
    <source>
        <dbReference type="SAM" id="MobiDB-lite"/>
    </source>
</evidence>
<dbReference type="PANTHER" id="PTHR11829:SF402">
    <property type="entry name" value="FORK HEAD DOMAIN-CONTAINING PROTEIN FD3-RELATED"/>
    <property type="match status" value="1"/>
</dbReference>
<comment type="subcellular location">
    <subcellularLocation>
        <location evidence="1 6">Nucleus</location>
    </subcellularLocation>
</comment>
<dbReference type="PROSITE" id="PS50039">
    <property type="entry name" value="FORK_HEAD_3"/>
    <property type="match status" value="1"/>
</dbReference>
<dbReference type="InterPro" id="IPR050211">
    <property type="entry name" value="FOX_domain-containing"/>
</dbReference>
<keyword evidence="3 6" id="KW-0238">DNA-binding</keyword>
<dbReference type="PROSITE" id="PS00658">
    <property type="entry name" value="FORK_HEAD_2"/>
    <property type="match status" value="1"/>
</dbReference>
<dbReference type="InterPro" id="IPR001766">
    <property type="entry name" value="Fork_head_dom"/>
</dbReference>
<dbReference type="InterPro" id="IPR036388">
    <property type="entry name" value="WH-like_DNA-bd_sf"/>
</dbReference>
<dbReference type="EMBL" id="FN654301">
    <property type="protein sequence ID" value="CBY31371.1"/>
    <property type="molecule type" value="Genomic_DNA"/>
</dbReference>
<protein>
    <recommendedName>
        <fullName evidence="8">Fork-head domain-containing protein</fullName>
    </recommendedName>
</protein>
<reference evidence="9" key="1">
    <citation type="journal article" date="2010" name="Science">
        <title>Plasticity of animal genome architecture unmasked by rapid evolution of a pelagic tunicate.</title>
        <authorList>
            <person name="Denoeud F."/>
            <person name="Henriet S."/>
            <person name="Mungpakdee S."/>
            <person name="Aury J.M."/>
            <person name="Da Silva C."/>
            <person name="Brinkmann H."/>
            <person name="Mikhaleva J."/>
            <person name="Olsen L.C."/>
            <person name="Jubin C."/>
            <person name="Canestro C."/>
            <person name="Bouquet J.M."/>
            <person name="Danks G."/>
            <person name="Poulain J."/>
            <person name="Campsteijn C."/>
            <person name="Adamski M."/>
            <person name="Cross I."/>
            <person name="Yadetie F."/>
            <person name="Muffato M."/>
            <person name="Louis A."/>
            <person name="Butcher S."/>
            <person name="Tsagkogeorga G."/>
            <person name="Konrad A."/>
            <person name="Singh S."/>
            <person name="Jensen M.F."/>
            <person name="Cong E.H."/>
            <person name="Eikeseth-Otteraa H."/>
            <person name="Noel B."/>
            <person name="Anthouard V."/>
            <person name="Porcel B.M."/>
            <person name="Kachouri-Lafond R."/>
            <person name="Nishino A."/>
            <person name="Ugolini M."/>
            <person name="Chourrout P."/>
            <person name="Nishida H."/>
            <person name="Aasland R."/>
            <person name="Huzurbazar S."/>
            <person name="Westhof E."/>
            <person name="Delsuc F."/>
            <person name="Lehrach H."/>
            <person name="Reinhardt R."/>
            <person name="Weissenbach J."/>
            <person name="Roy S.W."/>
            <person name="Artiguenave F."/>
            <person name="Postlethwait J.H."/>
            <person name="Manak J.R."/>
            <person name="Thompson E.M."/>
            <person name="Jaillon O."/>
            <person name="Du Pasquier L."/>
            <person name="Boudinot P."/>
            <person name="Liberles D.A."/>
            <person name="Volff J.N."/>
            <person name="Philippe H."/>
            <person name="Lenhard B."/>
            <person name="Roest Crollius H."/>
            <person name="Wincker P."/>
            <person name="Chourrout D."/>
        </authorList>
    </citation>
    <scope>NUCLEOTIDE SEQUENCE [LARGE SCALE GENOMIC DNA]</scope>
</reference>
<dbReference type="Proteomes" id="UP000011014">
    <property type="component" value="Unassembled WGS sequence"/>
</dbReference>
<dbReference type="GO" id="GO:0009653">
    <property type="term" value="P:anatomical structure morphogenesis"/>
    <property type="evidence" value="ECO:0007669"/>
    <property type="project" value="TreeGrafter"/>
</dbReference>
<dbReference type="GO" id="GO:0000981">
    <property type="term" value="F:DNA-binding transcription factor activity, RNA polymerase II-specific"/>
    <property type="evidence" value="ECO:0007669"/>
    <property type="project" value="TreeGrafter"/>
</dbReference>
<dbReference type="GO" id="GO:0048731">
    <property type="term" value="P:system development"/>
    <property type="evidence" value="ECO:0007669"/>
    <property type="project" value="UniProtKB-ARBA"/>
</dbReference>
<feature type="domain" description="Fork-head" evidence="8">
    <location>
        <begin position="39"/>
        <end position="134"/>
    </location>
</feature>